<dbReference type="InterPro" id="IPR050712">
    <property type="entry name" value="NAD(P)H-dep_reductase"/>
</dbReference>
<dbReference type="GO" id="GO:0005829">
    <property type="term" value="C:cytosol"/>
    <property type="evidence" value="ECO:0007669"/>
    <property type="project" value="TreeGrafter"/>
</dbReference>
<dbReference type="GO" id="GO:0016491">
    <property type="term" value="F:oxidoreductase activity"/>
    <property type="evidence" value="ECO:0007669"/>
    <property type="project" value="InterPro"/>
</dbReference>
<dbReference type="GO" id="GO:0010181">
    <property type="term" value="F:FMN binding"/>
    <property type="evidence" value="ECO:0007669"/>
    <property type="project" value="TreeGrafter"/>
</dbReference>
<evidence type="ECO:0000259" key="1">
    <source>
        <dbReference type="Pfam" id="PF03358"/>
    </source>
</evidence>
<dbReference type="Proteomes" id="UP000319804">
    <property type="component" value="Unassembled WGS sequence"/>
</dbReference>
<dbReference type="PANTHER" id="PTHR30543:SF21">
    <property type="entry name" value="NAD(P)H-DEPENDENT FMN REDUCTASE LOT6"/>
    <property type="match status" value="1"/>
</dbReference>
<sequence>MTGIRPRIAIIVGSARPVRIGDQLGAEIARVVEASSDAGVRTLDLREIGLPMLDEPLMAALGQYAHAHARAWAAQVADADAVIFLTPQYNGGYPASLKNAIDYLGAEWRGLPGAIVSYGGRGGPLAADQLAGVLQFIGVDLTETQTQLVIERTDYTPEWRLGDAEAVVQRNTAPIEALAAELVAKVEAAGRRAA</sequence>
<dbReference type="EMBL" id="VFPS01000006">
    <property type="protein sequence ID" value="TQM90938.1"/>
    <property type="molecule type" value="Genomic_DNA"/>
</dbReference>
<accession>A0A4Y3UJQ6</accession>
<dbReference type="InterPro" id="IPR005025">
    <property type="entry name" value="FMN_Rdtase-like_dom"/>
</dbReference>
<dbReference type="RefSeq" id="WP_170214231.1">
    <property type="nucleotide sequence ID" value="NZ_BJNA01000023.1"/>
</dbReference>
<dbReference type="PANTHER" id="PTHR30543">
    <property type="entry name" value="CHROMATE REDUCTASE"/>
    <property type="match status" value="1"/>
</dbReference>
<dbReference type="Pfam" id="PF03358">
    <property type="entry name" value="FMN_red"/>
    <property type="match status" value="1"/>
</dbReference>
<feature type="domain" description="NADPH-dependent FMN reductase-like" evidence="1">
    <location>
        <begin position="6"/>
        <end position="137"/>
    </location>
</feature>
<name>A0A4Y3UJQ6_9MICO</name>
<gene>
    <name evidence="2" type="ORF">FHX68_2790</name>
</gene>
<dbReference type="Gene3D" id="3.40.50.360">
    <property type="match status" value="1"/>
</dbReference>
<dbReference type="InterPro" id="IPR029039">
    <property type="entry name" value="Flavoprotein-like_sf"/>
</dbReference>
<dbReference type="AlphaFoldDB" id="A0A4Y3UJQ6"/>
<proteinExistence type="predicted"/>
<evidence type="ECO:0000313" key="2">
    <source>
        <dbReference type="EMBL" id="TQM90938.1"/>
    </source>
</evidence>
<protein>
    <submittedName>
        <fullName evidence="2">NAD(P)H-dependent FMN reductase</fullName>
    </submittedName>
</protein>
<keyword evidence="3" id="KW-1185">Reference proteome</keyword>
<organism evidence="2 3">
    <name type="scientific">Microbacterium lacticum</name>
    <dbReference type="NCBI Taxonomy" id="33885"/>
    <lineage>
        <taxon>Bacteria</taxon>
        <taxon>Bacillati</taxon>
        <taxon>Actinomycetota</taxon>
        <taxon>Actinomycetes</taxon>
        <taxon>Micrococcales</taxon>
        <taxon>Microbacteriaceae</taxon>
        <taxon>Microbacterium</taxon>
    </lineage>
</organism>
<dbReference type="SUPFAM" id="SSF52218">
    <property type="entry name" value="Flavoproteins"/>
    <property type="match status" value="1"/>
</dbReference>
<evidence type="ECO:0000313" key="3">
    <source>
        <dbReference type="Proteomes" id="UP000319804"/>
    </source>
</evidence>
<comment type="caution">
    <text evidence="2">The sequence shown here is derived from an EMBL/GenBank/DDBJ whole genome shotgun (WGS) entry which is preliminary data.</text>
</comment>
<reference evidence="2 3" key="1">
    <citation type="submission" date="2019-06" db="EMBL/GenBank/DDBJ databases">
        <title>Sequencing the genomes of 1000 actinobacteria strains.</title>
        <authorList>
            <person name="Klenk H.-P."/>
        </authorList>
    </citation>
    <scope>NUCLEOTIDE SEQUENCE [LARGE SCALE GENOMIC DNA]</scope>
    <source>
        <strain evidence="2 3">DSM 20427</strain>
    </source>
</reference>